<dbReference type="PROSITE" id="PS51257">
    <property type="entry name" value="PROKAR_LIPOPROTEIN"/>
    <property type="match status" value="1"/>
</dbReference>
<organism evidence="2 3">
    <name type="scientific">Rhodococcus sovatensis</name>
    <dbReference type="NCBI Taxonomy" id="1805840"/>
    <lineage>
        <taxon>Bacteria</taxon>
        <taxon>Bacillati</taxon>
        <taxon>Actinomycetota</taxon>
        <taxon>Actinomycetes</taxon>
        <taxon>Mycobacteriales</taxon>
        <taxon>Nocardiaceae</taxon>
        <taxon>Rhodococcus</taxon>
    </lineage>
</organism>
<feature type="chain" id="PRO_5045428087" description="DUF4352 domain-containing protein" evidence="1">
    <location>
        <begin position="20"/>
        <end position="153"/>
    </location>
</feature>
<evidence type="ECO:0000313" key="3">
    <source>
        <dbReference type="Proteomes" id="UP001432000"/>
    </source>
</evidence>
<dbReference type="EMBL" id="CP147846">
    <property type="protein sequence ID" value="WXG70712.1"/>
    <property type="molecule type" value="Genomic_DNA"/>
</dbReference>
<reference evidence="2 3" key="1">
    <citation type="submission" date="2024-03" db="EMBL/GenBank/DDBJ databases">
        <title>Natural products discovery in diverse microorganisms through a two-stage MS feature dereplication strategy.</title>
        <authorList>
            <person name="Zhang R."/>
        </authorList>
    </citation>
    <scope>NUCLEOTIDE SEQUENCE [LARGE SCALE GENOMIC DNA]</scope>
    <source>
        <strain evidence="2 3">18930</strain>
    </source>
</reference>
<gene>
    <name evidence="2" type="ORF">WDS16_09560</name>
</gene>
<accession>A0ABZ2PNF5</accession>
<sequence length="153" mass="17554">MKYLLIIVALLMTVGCSQSEPKAIAVIETSVTPPEPVQVDTLIYKFIEAERMDRVESLQPRGYFVRARYRVTNTGDPIWVSYQYSQLETDSATYEQDNIAGYEVEGTAMRFMPQNDWNEVDVYFDIPNDEQARQILIKNGKDSLPAKFDIDLT</sequence>
<dbReference type="Proteomes" id="UP001432000">
    <property type="component" value="Chromosome"/>
</dbReference>
<feature type="signal peptide" evidence="1">
    <location>
        <begin position="1"/>
        <end position="19"/>
    </location>
</feature>
<name>A0ABZ2PNF5_9NOCA</name>
<evidence type="ECO:0000256" key="1">
    <source>
        <dbReference type="SAM" id="SignalP"/>
    </source>
</evidence>
<evidence type="ECO:0008006" key="4">
    <source>
        <dbReference type="Google" id="ProtNLM"/>
    </source>
</evidence>
<keyword evidence="1" id="KW-0732">Signal</keyword>
<dbReference type="RefSeq" id="WP_338892292.1">
    <property type="nucleotide sequence ID" value="NZ_CP147846.1"/>
</dbReference>
<keyword evidence="3" id="KW-1185">Reference proteome</keyword>
<protein>
    <recommendedName>
        <fullName evidence="4">DUF4352 domain-containing protein</fullName>
    </recommendedName>
</protein>
<proteinExistence type="predicted"/>
<evidence type="ECO:0000313" key="2">
    <source>
        <dbReference type="EMBL" id="WXG70712.1"/>
    </source>
</evidence>